<sequence>MPLEVDVVIPTFRRPEALARCLAALERQTVAPASVEVVDDSDADKGPAYSRNLGWRRGVSPIVAFTDDDCVPSEDWVESIQRRFANPDLGGVEGSVTTPDESGAPSDMNPNPRDRWNRFKTANMAIRREVLEQVGGFDERYYIHREDTDLAWRVINAGHVIEWAPDCLVHHPDRGGVPRMAIRSEQLLYRCDPSKYLEVAAASISMSSISDGTWRRLRRGMRGVQEPGDVAALSRGESLSLWSRAFARAVLRKLSGG</sequence>
<dbReference type="Pfam" id="PF00535">
    <property type="entry name" value="Glycos_transf_2"/>
    <property type="match status" value="1"/>
</dbReference>
<dbReference type="PANTHER" id="PTHR43685:SF3">
    <property type="entry name" value="SLR2126 PROTEIN"/>
    <property type="match status" value="1"/>
</dbReference>
<proteinExistence type="predicted"/>
<accession>A0A2V3HP66</accession>
<feature type="region of interest" description="Disordered" evidence="1">
    <location>
        <begin position="87"/>
        <end position="114"/>
    </location>
</feature>
<dbReference type="Gene3D" id="3.90.550.10">
    <property type="entry name" value="Spore Coat Polysaccharide Biosynthesis Protein SpsA, Chain A"/>
    <property type="match status" value="1"/>
</dbReference>
<comment type="caution">
    <text evidence="3">The sequence shown here is derived from an EMBL/GenBank/DDBJ whole genome shotgun (WGS) entry which is preliminary data.</text>
</comment>
<evidence type="ECO:0000313" key="3">
    <source>
        <dbReference type="EMBL" id="PXF20873.1"/>
    </source>
</evidence>
<name>A0A2V3HP66_9ARCH</name>
<dbReference type="InterPro" id="IPR001173">
    <property type="entry name" value="Glyco_trans_2-like"/>
</dbReference>
<reference evidence="3 4" key="1">
    <citation type="journal article" date="2015" name="Nat. Commun.">
        <title>Genomic and transcriptomic evidence for scavenging of diverse organic compounds by widespread deep-sea archaea.</title>
        <authorList>
            <person name="Li M."/>
            <person name="Baker B.J."/>
            <person name="Anantharaman K."/>
            <person name="Jain S."/>
            <person name="Breier J.A."/>
            <person name="Dick G.J."/>
        </authorList>
    </citation>
    <scope>NUCLEOTIDE SEQUENCE [LARGE SCALE GENOMIC DNA]</scope>
    <source>
        <strain evidence="3">Cayman_51_deep</strain>
    </source>
</reference>
<dbReference type="EMBL" id="PSPG01000016">
    <property type="protein sequence ID" value="PXF20873.1"/>
    <property type="molecule type" value="Genomic_DNA"/>
</dbReference>
<evidence type="ECO:0000259" key="2">
    <source>
        <dbReference type="Pfam" id="PF00535"/>
    </source>
</evidence>
<organism evidence="3 4">
    <name type="scientific">Candidatus Thalassarchaeum betae</name>
    <dbReference type="NCBI Taxonomy" id="2599289"/>
    <lineage>
        <taxon>Archaea</taxon>
        <taxon>Methanobacteriati</taxon>
        <taxon>Thermoplasmatota</taxon>
        <taxon>Candidatus Poseidoniia</taxon>
        <taxon>Candidatus Poseidoniales</taxon>
        <taxon>Candidatus Thalassarchaeaceae</taxon>
        <taxon>Candidatus Thalassarchaeum</taxon>
    </lineage>
</organism>
<dbReference type="AlphaFoldDB" id="A0A2V3HP66"/>
<evidence type="ECO:0000313" key="4">
    <source>
        <dbReference type="Proteomes" id="UP000248161"/>
    </source>
</evidence>
<evidence type="ECO:0000256" key="1">
    <source>
        <dbReference type="SAM" id="MobiDB-lite"/>
    </source>
</evidence>
<feature type="domain" description="Glycosyltransferase 2-like" evidence="2">
    <location>
        <begin position="45"/>
        <end position="115"/>
    </location>
</feature>
<protein>
    <recommendedName>
        <fullName evidence="2">Glycosyltransferase 2-like domain-containing protein</fullName>
    </recommendedName>
</protein>
<dbReference type="InterPro" id="IPR050834">
    <property type="entry name" value="Glycosyltransf_2"/>
</dbReference>
<dbReference type="SUPFAM" id="SSF53448">
    <property type="entry name" value="Nucleotide-diphospho-sugar transferases"/>
    <property type="match status" value="1"/>
</dbReference>
<dbReference type="PANTHER" id="PTHR43685">
    <property type="entry name" value="GLYCOSYLTRANSFERASE"/>
    <property type="match status" value="1"/>
</dbReference>
<dbReference type="InterPro" id="IPR029044">
    <property type="entry name" value="Nucleotide-diphossugar_trans"/>
</dbReference>
<gene>
    <name evidence="3" type="ORF">CXX69_06395</name>
</gene>
<dbReference type="Proteomes" id="UP000248161">
    <property type="component" value="Unassembled WGS sequence"/>
</dbReference>